<dbReference type="EMBL" id="LHUR01000011">
    <property type="protein sequence ID" value="KOA20955.1"/>
    <property type="molecule type" value="Genomic_DNA"/>
</dbReference>
<keyword evidence="3" id="KW-1185">Reference proteome</keyword>
<dbReference type="RefSeq" id="WP_052220139.1">
    <property type="nucleotide sequence ID" value="NZ_LHUR01000011.1"/>
</dbReference>
<keyword evidence="1" id="KW-1133">Transmembrane helix</keyword>
<gene>
    <name evidence="2" type="ORF">CLHOM_05430</name>
</gene>
<dbReference type="AlphaFoldDB" id="A0A0L6ZDB0"/>
<organism evidence="2 3">
    <name type="scientific">Clostridium homopropionicum DSM 5847</name>
    <dbReference type="NCBI Taxonomy" id="1121318"/>
    <lineage>
        <taxon>Bacteria</taxon>
        <taxon>Bacillati</taxon>
        <taxon>Bacillota</taxon>
        <taxon>Clostridia</taxon>
        <taxon>Eubacteriales</taxon>
        <taxon>Clostridiaceae</taxon>
        <taxon>Clostridium</taxon>
    </lineage>
</organism>
<reference evidence="3" key="1">
    <citation type="submission" date="2015-08" db="EMBL/GenBank/DDBJ databases">
        <title>Genome sequence of the strict anaerobe Clostridium homopropionicum LuHBu1 (DSM 5847T).</title>
        <authorList>
            <person name="Poehlein A."/>
            <person name="Beck M."/>
            <person name="Schiel-Bengelsdorf B."/>
            <person name="Bengelsdorf F.R."/>
            <person name="Daniel R."/>
            <person name="Duerre P."/>
        </authorList>
    </citation>
    <scope>NUCLEOTIDE SEQUENCE [LARGE SCALE GENOMIC DNA]</scope>
    <source>
        <strain evidence="3">DSM 5847</strain>
    </source>
</reference>
<name>A0A0L6ZDB0_9CLOT</name>
<evidence type="ECO:0000256" key="1">
    <source>
        <dbReference type="SAM" id="Phobius"/>
    </source>
</evidence>
<dbReference type="PATRIC" id="fig|1121318.3.peg.546"/>
<evidence type="ECO:0000313" key="2">
    <source>
        <dbReference type="EMBL" id="KOA20955.1"/>
    </source>
</evidence>
<comment type="caution">
    <text evidence="2">The sequence shown here is derived from an EMBL/GenBank/DDBJ whole genome shotgun (WGS) entry which is preliminary data.</text>
</comment>
<feature type="transmembrane region" description="Helical" evidence="1">
    <location>
        <begin position="12"/>
        <end position="31"/>
    </location>
</feature>
<proteinExistence type="predicted"/>
<protein>
    <submittedName>
        <fullName evidence="2">Uncharacterized protein</fullName>
    </submittedName>
</protein>
<dbReference type="Proteomes" id="UP000037043">
    <property type="component" value="Unassembled WGS sequence"/>
</dbReference>
<keyword evidence="1" id="KW-0472">Membrane</keyword>
<sequence length="138" mass="16516">MFWLKKNSKGFVTIYTLLILSIIFSLIFFTLKLEIMKNRYNSTWINVLTKESKKEEVRVYLLSKLVNYSYDYITAELIEDSILQEALKSAGRIYYNASYLEYNEKDKKIILTLVSEDNSRIIEKYSYIIKENKIKFEM</sequence>
<accession>A0A0L6ZDB0</accession>
<evidence type="ECO:0000313" key="3">
    <source>
        <dbReference type="Proteomes" id="UP000037043"/>
    </source>
</evidence>
<dbReference type="STRING" id="36844.SAMN04488501_104177"/>
<keyword evidence="1" id="KW-0812">Transmembrane</keyword>